<dbReference type="PANTHER" id="PTHR24121:SF23">
    <property type="entry name" value="NO MECHANORECEPTOR POTENTIAL C, ISOFORM H"/>
    <property type="match status" value="1"/>
</dbReference>
<comment type="caution">
    <text evidence="2">The sequence shown here is derived from an EMBL/GenBank/DDBJ whole genome shotgun (WGS) entry which is preliminary data.</text>
</comment>
<dbReference type="PANTHER" id="PTHR24121">
    <property type="entry name" value="NO MECHANORECEPTOR POTENTIAL C, ISOFORM D-RELATED"/>
    <property type="match status" value="1"/>
</dbReference>
<dbReference type="PROSITE" id="PS50297">
    <property type="entry name" value="ANK_REP_REGION"/>
    <property type="match status" value="1"/>
</dbReference>
<proteinExistence type="predicted"/>
<reference evidence="2" key="1">
    <citation type="submission" date="2020-06" db="EMBL/GenBank/DDBJ databases">
        <authorList>
            <consortium name="Plant Systems Biology data submission"/>
        </authorList>
    </citation>
    <scope>NUCLEOTIDE SEQUENCE</scope>
    <source>
        <strain evidence="2">D6</strain>
    </source>
</reference>
<evidence type="ECO:0000256" key="1">
    <source>
        <dbReference type="PROSITE-ProRule" id="PRU00023"/>
    </source>
</evidence>
<name>A0A9N8HTR4_9STRA</name>
<dbReference type="Gene3D" id="1.25.40.20">
    <property type="entry name" value="Ankyrin repeat-containing domain"/>
    <property type="match status" value="2"/>
</dbReference>
<keyword evidence="3" id="KW-1185">Reference proteome</keyword>
<sequence>MTWTLLHSACEHLDAKSIYDRCKLGTNEPLEHDDHGSTPLHILAWGNPDPQLLQALVASCPVAVSDKDVHGDTALHVACSFPETTVKVVKVLLDACPTSVSMTNKEGLMPLHMACRFAPNNEAVIGYLIDAYPCALRSRIKMGSPAPFRKRTSLRNKPGDHFVSREVGATDFVEARFRTITAQVRDGAYPLHMAIKAGAPTSVLEMMLKEADDVMYMMDKFGQTPLHVAMATQAEDGVIEMLVENGGMKAVLAKDKSENLPIHLAAIHGCSVRAAKGLLQKCLPSIHEKNAAGLTIMDLALESGKCGEDVLRLFEITKDETQEEDEKKE</sequence>
<dbReference type="PROSITE" id="PS50088">
    <property type="entry name" value="ANK_REPEAT"/>
    <property type="match status" value="1"/>
</dbReference>
<evidence type="ECO:0000313" key="3">
    <source>
        <dbReference type="Proteomes" id="UP001153069"/>
    </source>
</evidence>
<dbReference type="AlphaFoldDB" id="A0A9N8HTR4"/>
<evidence type="ECO:0000313" key="2">
    <source>
        <dbReference type="EMBL" id="CAB9527018.1"/>
    </source>
</evidence>
<keyword evidence="1" id="KW-0040">ANK repeat</keyword>
<dbReference type="InterPro" id="IPR002110">
    <property type="entry name" value="Ankyrin_rpt"/>
</dbReference>
<gene>
    <name evidence="2" type="ORF">SEMRO_1926_G305930.1</name>
</gene>
<dbReference type="SMART" id="SM00248">
    <property type="entry name" value="ANK"/>
    <property type="match status" value="6"/>
</dbReference>
<dbReference type="Pfam" id="PF12796">
    <property type="entry name" value="Ank_2"/>
    <property type="match status" value="1"/>
</dbReference>
<dbReference type="Proteomes" id="UP001153069">
    <property type="component" value="Unassembled WGS sequence"/>
</dbReference>
<protein>
    <submittedName>
        <fullName evidence="2">FYVE zinc finger</fullName>
    </submittedName>
</protein>
<dbReference type="InterPro" id="IPR036770">
    <property type="entry name" value="Ankyrin_rpt-contain_sf"/>
</dbReference>
<dbReference type="SUPFAM" id="SSF48403">
    <property type="entry name" value="Ankyrin repeat"/>
    <property type="match status" value="1"/>
</dbReference>
<dbReference type="OrthoDB" id="44362at2759"/>
<dbReference type="EMBL" id="CAICTM010001924">
    <property type="protein sequence ID" value="CAB9527018.1"/>
    <property type="molecule type" value="Genomic_DNA"/>
</dbReference>
<accession>A0A9N8HTR4</accession>
<organism evidence="2 3">
    <name type="scientific">Seminavis robusta</name>
    <dbReference type="NCBI Taxonomy" id="568900"/>
    <lineage>
        <taxon>Eukaryota</taxon>
        <taxon>Sar</taxon>
        <taxon>Stramenopiles</taxon>
        <taxon>Ochrophyta</taxon>
        <taxon>Bacillariophyta</taxon>
        <taxon>Bacillariophyceae</taxon>
        <taxon>Bacillariophycidae</taxon>
        <taxon>Naviculales</taxon>
        <taxon>Naviculaceae</taxon>
        <taxon>Seminavis</taxon>
    </lineage>
</organism>
<feature type="repeat" description="ANK" evidence="1">
    <location>
        <begin position="221"/>
        <end position="246"/>
    </location>
</feature>